<reference evidence="2 3" key="1">
    <citation type="journal article" date="2023" name="Commun. Biol.">
        <title>Genome analysis of Parmales, the sister group of diatoms, reveals the evolutionary specialization of diatoms from phago-mixotrophs to photoautotrophs.</title>
        <authorList>
            <person name="Ban H."/>
            <person name="Sato S."/>
            <person name="Yoshikawa S."/>
            <person name="Yamada K."/>
            <person name="Nakamura Y."/>
            <person name="Ichinomiya M."/>
            <person name="Sato N."/>
            <person name="Blanc-Mathieu R."/>
            <person name="Endo H."/>
            <person name="Kuwata A."/>
            <person name="Ogata H."/>
        </authorList>
    </citation>
    <scope>NUCLEOTIDE SEQUENCE [LARGE SCALE GENOMIC DNA]</scope>
</reference>
<proteinExistence type="predicted"/>
<evidence type="ECO:0000256" key="1">
    <source>
        <dbReference type="SAM" id="Phobius"/>
    </source>
</evidence>
<dbReference type="Proteomes" id="UP001165060">
    <property type="component" value="Unassembled WGS sequence"/>
</dbReference>
<keyword evidence="1" id="KW-0472">Membrane</keyword>
<sequence>MAASLTHVSSLPLSGFTIFGLDLTNSPQGVTCSSDNSSLYITLKKRILKVPRDWDGSSPPLLTSDNVLSHFPKYSHVGAPALHSSSSTLLLPLESPTLKGIVASFSLDLEYQSSAPTSQAHLPWVAVDVDSSLVYSSEYDDVSSLSSYALSDLSPATAIPLDAAVPLLGGVQGGAMWNGELFLSMNDEPLSIYRVDVRGDGAVSFLASVEEVTGLESMARNFFLGAEMEGLAFCGSGDDVRMLLVVGTMSRFMLLFLGVGLAIAIALLCIALAVACRKPEIDADRIKLVEDASKPNPRSIVACKVFATTLLAAAIGFGVSFGVVGQFVARGQLLEFIVEQ</sequence>
<keyword evidence="1" id="KW-1133">Transmembrane helix</keyword>
<gene>
    <name evidence="2" type="ORF">TeGR_g10652</name>
</gene>
<evidence type="ECO:0000313" key="3">
    <source>
        <dbReference type="Proteomes" id="UP001165060"/>
    </source>
</evidence>
<evidence type="ECO:0000313" key="2">
    <source>
        <dbReference type="EMBL" id="GMI49865.1"/>
    </source>
</evidence>
<organism evidence="2 3">
    <name type="scientific">Tetraparma gracilis</name>
    <dbReference type="NCBI Taxonomy" id="2962635"/>
    <lineage>
        <taxon>Eukaryota</taxon>
        <taxon>Sar</taxon>
        <taxon>Stramenopiles</taxon>
        <taxon>Ochrophyta</taxon>
        <taxon>Bolidophyceae</taxon>
        <taxon>Parmales</taxon>
        <taxon>Triparmaceae</taxon>
        <taxon>Tetraparma</taxon>
    </lineage>
</organism>
<accession>A0ABQ6N9J9</accession>
<dbReference type="EMBL" id="BRYB01006854">
    <property type="protein sequence ID" value="GMI49865.1"/>
    <property type="molecule type" value="Genomic_DNA"/>
</dbReference>
<keyword evidence="3" id="KW-1185">Reference proteome</keyword>
<feature type="transmembrane region" description="Helical" evidence="1">
    <location>
        <begin position="305"/>
        <end position="329"/>
    </location>
</feature>
<feature type="transmembrane region" description="Helical" evidence="1">
    <location>
        <begin position="252"/>
        <end position="275"/>
    </location>
</feature>
<name>A0ABQ6N9J9_9STRA</name>
<keyword evidence="1" id="KW-0812">Transmembrane</keyword>
<comment type="caution">
    <text evidence="2">The sequence shown here is derived from an EMBL/GenBank/DDBJ whole genome shotgun (WGS) entry which is preliminary data.</text>
</comment>
<protein>
    <submittedName>
        <fullName evidence="2">Uncharacterized protein</fullName>
    </submittedName>
</protein>